<evidence type="ECO:0000256" key="1">
    <source>
        <dbReference type="ARBA" id="ARBA00022741"/>
    </source>
</evidence>
<comment type="caution">
    <text evidence="4">The sequence shown here is derived from an EMBL/GenBank/DDBJ whole genome shotgun (WGS) entry which is preliminary data.</text>
</comment>
<reference evidence="4" key="2">
    <citation type="submission" date="2020-09" db="EMBL/GenBank/DDBJ databases">
        <authorList>
            <person name="Sun Q."/>
            <person name="Zhou Y."/>
        </authorList>
    </citation>
    <scope>NUCLEOTIDE SEQUENCE</scope>
    <source>
        <strain evidence="4">CGMCC 1.15725</strain>
    </source>
</reference>
<dbReference type="SMART" id="SM00044">
    <property type="entry name" value="CYCc"/>
    <property type="match status" value="1"/>
</dbReference>
<dbReference type="SUPFAM" id="SSF55073">
    <property type="entry name" value="Nucleotide cyclase"/>
    <property type="match status" value="2"/>
</dbReference>
<dbReference type="GO" id="GO:0042802">
    <property type="term" value="F:identical protein binding"/>
    <property type="evidence" value="ECO:0007669"/>
    <property type="project" value="InterPro"/>
</dbReference>
<dbReference type="SUPFAM" id="SSF52540">
    <property type="entry name" value="P-loop containing nucleoside triphosphate hydrolases"/>
    <property type="match status" value="1"/>
</dbReference>
<dbReference type="PANTHER" id="PTHR16305:SF28">
    <property type="entry name" value="GUANYLATE CYCLASE DOMAIN-CONTAINING PROTEIN"/>
    <property type="match status" value="1"/>
</dbReference>
<gene>
    <name evidence="4" type="ORF">GCM10011611_49740</name>
</gene>
<dbReference type="RefSeq" id="WP_189050847.1">
    <property type="nucleotide sequence ID" value="NZ_BMJQ01000015.1"/>
</dbReference>
<dbReference type="GO" id="GO:0005737">
    <property type="term" value="C:cytoplasm"/>
    <property type="evidence" value="ECO:0007669"/>
    <property type="project" value="TreeGrafter"/>
</dbReference>
<feature type="domain" description="Guanylate cyclase" evidence="3">
    <location>
        <begin position="320"/>
        <end position="395"/>
    </location>
</feature>
<keyword evidence="2" id="KW-0067">ATP-binding</keyword>
<dbReference type="CDD" id="cd07302">
    <property type="entry name" value="CHD"/>
    <property type="match status" value="2"/>
</dbReference>
<keyword evidence="5" id="KW-1185">Reference proteome</keyword>
<dbReference type="InterPro" id="IPR041664">
    <property type="entry name" value="AAA_16"/>
</dbReference>
<keyword evidence="1" id="KW-0547">Nucleotide-binding</keyword>
<evidence type="ECO:0000313" key="4">
    <source>
        <dbReference type="EMBL" id="GGF37269.1"/>
    </source>
</evidence>
<dbReference type="GO" id="GO:0035556">
    <property type="term" value="P:intracellular signal transduction"/>
    <property type="evidence" value="ECO:0007669"/>
    <property type="project" value="InterPro"/>
</dbReference>
<dbReference type="Pfam" id="PF00211">
    <property type="entry name" value="Guanylate_cyc"/>
    <property type="match status" value="1"/>
</dbReference>
<proteinExistence type="predicted"/>
<accession>A0A8J2YXP3</accession>
<feature type="domain" description="Guanylate cyclase" evidence="3">
    <location>
        <begin position="44"/>
        <end position="170"/>
    </location>
</feature>
<protein>
    <submittedName>
        <fullName evidence="4">Adenylyl cyclase</fullName>
    </submittedName>
</protein>
<evidence type="ECO:0000313" key="5">
    <source>
        <dbReference type="Proteomes" id="UP000646365"/>
    </source>
</evidence>
<sequence>MQKAPTSDLTGIQVAAESPEAYIPGDRRRALAAGREMPDRVHGAALFADISGFTPLTEALANELGAQRGAEHITASLNGVFHAVISDLDRYGGEVIYFSGDAITCWIDGDDGSRATACGLAMQETMRGMQEVVTPSGTRVSLAIKIAVAAGNARRFAVGDPDVQRIDVLAGRLIDSLAEAEHHARKGEVILDKSTLDLLAGRVEIVEVRTDHTSGSTFGVARRMSVDVCQSSKPPGLVTLPDEVVRQWLLPAIYERLRARRGEFIAELRPACPVFVRFGGIDYDNDEEAIAKLDTFIRAVQHIVMSFGGNLLHLSLGDKGAYLCAVFGSPVAHEDDAARAAAASLKLRELSATTAVADIQIGLTYGRLRSGMYGHQLRQAFTCLGDAVNTAARLMSHAPPGEIYASEQVRAAAGEAFAWKSLAPILVKGRADPLPIFALIGSKRSVSRSHAVHELPLVGRRDELDFLEARFDECLKGRGQVVGISAEAGAGKSRLLREFVHRMDERRLRVAVGECQSYGTNISYFVWRSVWMTLLDVDVASPTREQIRSLESRLFAIDPSLASRSPLLSGLLDLPIRDNELTASFDAKLRKASLENLLLECLRACSRDTPLIVVLEDCHWIDTLSRDLLGVLARASYDVRVFFVLAYRPTGSVGGGLGIESLPYFSEVALRELDADQAAAFVCSTVSRIVGTDSGPPADLVKRVTDRAQGNPLYIEELINFILGRGIDLQDDAALDKLELPDSLHSLILSRIDTVGEVPRRALKVASVVGRVFPAAMLPGVYPELGELEDVEQQLATLLEANLLNLDVEAARTYVFKHSMTQEVVYESLPFGFRSILHERAAGYIERTRPEAIDRQLDLLAHHYWHTENVPKKREYLRRAGAAAQAAYANAAAIDYFERLVPLLEDNLRVEVMLKLGSVLELIGDWHRAEEVDNQALVLAGRLGNTVAAAWCETALAEVARKQGRFEEAVARLERAAISFDAAKELAGVGRVQHLLGTVAAQRGDYDTAVEKYVSSLGIRERLGDKVSMGALLSNLGIIAEYRGDYEESRAFHERAMELRTALGDHRAIAISMNNLGMIAAFQKQFEEARDWFERSMSFSREVGDAWMVALCHNNLGNAARGLRDYESARKHYADALRSYRNYDDRWALAFLLEDIGMLAALTDDAPAAFELIGCADALRETIGTPRAPPLEATIAKELAAVGSTMSENEQHSLHSRGRSLDVAEATDRALGVCLGGAEGGEARRSNDRTLT</sequence>
<dbReference type="Pfam" id="PF07721">
    <property type="entry name" value="TPR_4"/>
    <property type="match status" value="1"/>
</dbReference>
<dbReference type="GO" id="GO:0005524">
    <property type="term" value="F:ATP binding"/>
    <property type="evidence" value="ECO:0007669"/>
    <property type="project" value="UniProtKB-KW"/>
</dbReference>
<dbReference type="InterPro" id="IPR011990">
    <property type="entry name" value="TPR-like_helical_dom_sf"/>
</dbReference>
<dbReference type="Gene3D" id="3.30.70.1230">
    <property type="entry name" value="Nucleotide cyclase"/>
    <property type="match status" value="2"/>
</dbReference>
<dbReference type="GO" id="GO:0009190">
    <property type="term" value="P:cyclic nucleotide biosynthetic process"/>
    <property type="evidence" value="ECO:0007669"/>
    <property type="project" value="InterPro"/>
</dbReference>
<dbReference type="InterPro" id="IPR029787">
    <property type="entry name" value="Nucleotide_cyclase"/>
</dbReference>
<name>A0A8J2YXP3_9PROT</name>
<dbReference type="EMBL" id="BMJQ01000015">
    <property type="protein sequence ID" value="GGF37269.1"/>
    <property type="molecule type" value="Genomic_DNA"/>
</dbReference>
<dbReference type="InterPro" id="IPR011717">
    <property type="entry name" value="TPR-4"/>
</dbReference>
<dbReference type="Gene3D" id="3.40.50.300">
    <property type="entry name" value="P-loop containing nucleotide triphosphate hydrolases"/>
    <property type="match status" value="1"/>
</dbReference>
<dbReference type="Pfam" id="PF13374">
    <property type="entry name" value="TPR_10"/>
    <property type="match status" value="1"/>
</dbReference>
<dbReference type="AlphaFoldDB" id="A0A8J2YXP3"/>
<dbReference type="Pfam" id="PF13424">
    <property type="entry name" value="TPR_12"/>
    <property type="match status" value="2"/>
</dbReference>
<reference evidence="4" key="1">
    <citation type="journal article" date="2014" name="Int. J. Syst. Evol. Microbiol.">
        <title>Complete genome sequence of Corynebacterium casei LMG S-19264T (=DSM 44701T), isolated from a smear-ripened cheese.</title>
        <authorList>
            <consortium name="US DOE Joint Genome Institute (JGI-PGF)"/>
            <person name="Walter F."/>
            <person name="Albersmeier A."/>
            <person name="Kalinowski J."/>
            <person name="Ruckert C."/>
        </authorList>
    </citation>
    <scope>NUCLEOTIDE SEQUENCE</scope>
    <source>
        <strain evidence="4">CGMCC 1.15725</strain>
    </source>
</reference>
<dbReference type="InterPro" id="IPR027417">
    <property type="entry name" value="P-loop_NTPase"/>
</dbReference>
<dbReference type="GO" id="GO:0004016">
    <property type="term" value="F:adenylate cyclase activity"/>
    <property type="evidence" value="ECO:0007669"/>
    <property type="project" value="UniProtKB-ARBA"/>
</dbReference>
<evidence type="ECO:0000259" key="3">
    <source>
        <dbReference type="PROSITE" id="PS50125"/>
    </source>
</evidence>
<dbReference type="PROSITE" id="PS50125">
    <property type="entry name" value="GUANYLATE_CYCLASE_2"/>
    <property type="match status" value="2"/>
</dbReference>
<dbReference type="Gene3D" id="1.25.40.10">
    <property type="entry name" value="Tetratricopeptide repeat domain"/>
    <property type="match status" value="1"/>
</dbReference>
<dbReference type="InterPro" id="IPR019734">
    <property type="entry name" value="TPR_rpt"/>
</dbReference>
<dbReference type="Pfam" id="PF13191">
    <property type="entry name" value="AAA_16"/>
    <property type="match status" value="1"/>
</dbReference>
<dbReference type="SMART" id="SM00028">
    <property type="entry name" value="TPR"/>
    <property type="match status" value="6"/>
</dbReference>
<dbReference type="PANTHER" id="PTHR16305">
    <property type="entry name" value="TESTICULAR SOLUBLE ADENYLYL CYCLASE"/>
    <property type="match status" value="1"/>
</dbReference>
<dbReference type="InterPro" id="IPR001054">
    <property type="entry name" value="A/G_cyclase"/>
</dbReference>
<dbReference type="Proteomes" id="UP000646365">
    <property type="component" value="Unassembled WGS sequence"/>
</dbReference>
<evidence type="ECO:0000256" key="2">
    <source>
        <dbReference type="ARBA" id="ARBA00022840"/>
    </source>
</evidence>
<dbReference type="SUPFAM" id="SSF48452">
    <property type="entry name" value="TPR-like"/>
    <property type="match status" value="2"/>
</dbReference>
<organism evidence="4 5">
    <name type="scientific">Aliidongia dinghuensis</name>
    <dbReference type="NCBI Taxonomy" id="1867774"/>
    <lineage>
        <taxon>Bacteria</taxon>
        <taxon>Pseudomonadati</taxon>
        <taxon>Pseudomonadota</taxon>
        <taxon>Alphaproteobacteria</taxon>
        <taxon>Rhodospirillales</taxon>
        <taxon>Dongiaceae</taxon>
        <taxon>Aliidongia</taxon>
    </lineage>
</organism>